<keyword evidence="7" id="KW-0472">Membrane</keyword>
<sequence>MIYKNKISLIILKCLLIFTGCIFVSGYVFVSGVFAYTENIELGGTKTRGPVAFPHELHMEGFECLECHHVMENGENVLDESDLEEGNPDILCASCHQEQSKVERKEAFHHQCVKCHDQNSFAPEEKGPTLCGECHTQKK</sequence>
<feature type="binding site" description="axial binding residue" evidence="6">
    <location>
        <position position="112"/>
    </location>
    <ligand>
        <name>heme c</name>
        <dbReference type="ChEBI" id="CHEBI:61717"/>
        <label>1</label>
    </ligand>
    <ligandPart>
        <name>Fe</name>
        <dbReference type="ChEBI" id="CHEBI:18248"/>
    </ligandPart>
</feature>
<gene>
    <name evidence="9" type="ORF">SAMN04487931_110126</name>
</gene>
<evidence type="ECO:0000256" key="3">
    <source>
        <dbReference type="ARBA" id="ARBA00022723"/>
    </source>
</evidence>
<feature type="binding site" description="axial binding residue" evidence="6">
    <location>
        <position position="58"/>
    </location>
    <ligand>
        <name>heme c</name>
        <dbReference type="ChEBI" id="CHEBI:61717"/>
        <label>1</label>
    </ligand>
    <ligandPart>
        <name>Fe</name>
        <dbReference type="ChEBI" id="CHEBI:18248"/>
    </ligandPart>
</feature>
<dbReference type="PRINTS" id="PR00609">
    <property type="entry name" value="CYTOCHROMEC3"/>
</dbReference>
<keyword evidence="2 6" id="KW-0349">Heme</keyword>
<evidence type="ECO:0000259" key="8">
    <source>
        <dbReference type="Pfam" id="PF02085"/>
    </source>
</evidence>
<dbReference type="Proteomes" id="UP000199608">
    <property type="component" value="Unassembled WGS sequence"/>
</dbReference>
<keyword evidence="5 6" id="KW-0408">Iron</keyword>
<proteinExistence type="predicted"/>
<dbReference type="InterPro" id="IPR002322">
    <property type="entry name" value="Cyt_c_III"/>
</dbReference>
<evidence type="ECO:0000256" key="7">
    <source>
        <dbReference type="SAM" id="Phobius"/>
    </source>
</evidence>
<dbReference type="InterPro" id="IPR036280">
    <property type="entry name" value="Multihaem_cyt_sf"/>
</dbReference>
<dbReference type="EMBL" id="FNLL01000010">
    <property type="protein sequence ID" value="SDU50724.1"/>
    <property type="molecule type" value="Genomic_DNA"/>
</dbReference>
<feature type="domain" description="Class III cytochrome C" evidence="8">
    <location>
        <begin position="45"/>
        <end position="135"/>
    </location>
</feature>
<dbReference type="AlphaFoldDB" id="A0A1H2J2P9"/>
<dbReference type="Gene3D" id="3.90.10.10">
    <property type="entry name" value="Cytochrome C3"/>
    <property type="match status" value="1"/>
</dbReference>
<evidence type="ECO:0000313" key="9">
    <source>
        <dbReference type="EMBL" id="SDU50724.1"/>
    </source>
</evidence>
<name>A0A1H2J2P9_9BACT</name>
<feature type="binding site" description="axial binding residue" evidence="6">
    <location>
        <position position="116"/>
    </location>
    <ligand>
        <name>heme c</name>
        <dbReference type="ChEBI" id="CHEBI:61717"/>
        <label>1</label>
    </ligand>
    <ligandPart>
        <name>Fe</name>
        <dbReference type="ChEBI" id="CHEBI:18248"/>
    </ligandPart>
</feature>
<accession>A0A1H2J2P9</accession>
<evidence type="ECO:0000313" key="10">
    <source>
        <dbReference type="Proteomes" id="UP000199608"/>
    </source>
</evidence>
<dbReference type="GO" id="GO:0020037">
    <property type="term" value="F:heme binding"/>
    <property type="evidence" value="ECO:0007669"/>
    <property type="project" value="InterPro"/>
</dbReference>
<reference evidence="10" key="1">
    <citation type="submission" date="2016-10" db="EMBL/GenBank/DDBJ databases">
        <authorList>
            <person name="Varghese N."/>
            <person name="Submissions S."/>
        </authorList>
    </citation>
    <scope>NUCLEOTIDE SEQUENCE [LARGE SCALE GENOMIC DNA]</scope>
    <source>
        <strain evidence="10">DSM 3384</strain>
    </source>
</reference>
<protein>
    <submittedName>
        <fullName evidence="9">Class III cytochrome C family protein</fullName>
    </submittedName>
</protein>
<dbReference type="CDD" id="cd08168">
    <property type="entry name" value="Cytochrom_C3"/>
    <property type="match status" value="1"/>
</dbReference>
<evidence type="ECO:0000256" key="4">
    <source>
        <dbReference type="ARBA" id="ARBA00022982"/>
    </source>
</evidence>
<keyword evidence="7" id="KW-0812">Transmembrane</keyword>
<evidence type="ECO:0000256" key="2">
    <source>
        <dbReference type="ARBA" id="ARBA00022617"/>
    </source>
</evidence>
<feature type="binding site" description="axial binding residue" evidence="6">
    <location>
        <position position="69"/>
    </location>
    <ligand>
        <name>heme c</name>
        <dbReference type="ChEBI" id="CHEBI:61717"/>
        <label>2</label>
    </ligand>
    <ligandPart>
        <name>Fe</name>
        <dbReference type="ChEBI" id="CHEBI:18248"/>
    </ligandPart>
</feature>
<keyword evidence="7" id="KW-1133">Transmembrane helix</keyword>
<feature type="binding site" description="axial binding residue" evidence="6">
    <location>
        <position position="68"/>
    </location>
    <ligand>
        <name>heme c</name>
        <dbReference type="ChEBI" id="CHEBI:61717"/>
        <label>1</label>
    </ligand>
    <ligandPart>
        <name>Fe</name>
        <dbReference type="ChEBI" id="CHEBI:18248"/>
    </ligandPart>
</feature>
<feature type="binding site" description="axial binding residue" evidence="6">
    <location>
        <position position="55"/>
    </location>
    <ligand>
        <name>heme c</name>
        <dbReference type="ChEBI" id="CHEBI:61717"/>
        <label>1</label>
    </ligand>
    <ligandPart>
        <name>Fe</name>
        <dbReference type="ChEBI" id="CHEBI:18248"/>
    </ligandPart>
</feature>
<keyword evidence="1" id="KW-0813">Transport</keyword>
<comment type="cofactor">
    <cofactor evidence="6">
        <name>heme c</name>
        <dbReference type="ChEBI" id="CHEBI:61717"/>
    </cofactor>
    <text evidence="6">Binds 4 heme c groups covalently per monomer.</text>
</comment>
<dbReference type="GO" id="GO:0009055">
    <property type="term" value="F:electron transfer activity"/>
    <property type="evidence" value="ECO:0007669"/>
    <property type="project" value="InterPro"/>
</dbReference>
<feature type="binding site" description="axial binding residue" evidence="6">
    <location>
        <position position="134"/>
    </location>
    <ligand>
        <name>heme c</name>
        <dbReference type="ChEBI" id="CHEBI:61717"/>
        <label>1</label>
    </ligand>
    <ligandPart>
        <name>Fe</name>
        <dbReference type="ChEBI" id="CHEBI:18248"/>
    </ligandPart>
</feature>
<keyword evidence="10" id="KW-1185">Reference proteome</keyword>
<keyword evidence="3 6" id="KW-0479">Metal-binding</keyword>
<feature type="binding site" description="covalent" evidence="6">
    <location>
        <position position="64"/>
    </location>
    <ligand>
        <name>heme c</name>
        <dbReference type="ChEBI" id="CHEBI:61717"/>
        <label>1</label>
    </ligand>
</feature>
<dbReference type="GO" id="GO:0046872">
    <property type="term" value="F:metal ion binding"/>
    <property type="evidence" value="ECO:0007669"/>
    <property type="project" value="UniProtKB-KW"/>
</dbReference>
<organism evidence="9 10">
    <name type="scientific">Desulfobacula phenolica</name>
    <dbReference type="NCBI Taxonomy" id="90732"/>
    <lineage>
        <taxon>Bacteria</taxon>
        <taxon>Pseudomonadati</taxon>
        <taxon>Thermodesulfobacteriota</taxon>
        <taxon>Desulfobacteria</taxon>
        <taxon>Desulfobacterales</taxon>
        <taxon>Desulfobacteraceae</taxon>
        <taxon>Desulfobacula</taxon>
    </lineage>
</organism>
<keyword evidence="4" id="KW-0249">Electron transport</keyword>
<evidence type="ECO:0000256" key="1">
    <source>
        <dbReference type="ARBA" id="ARBA00022448"/>
    </source>
</evidence>
<dbReference type="InterPro" id="IPR020942">
    <property type="entry name" value="Cyt_c_III_dom"/>
</dbReference>
<feature type="binding site" description="covalent" evidence="6">
    <location>
        <position position="67"/>
    </location>
    <ligand>
        <name>heme c</name>
        <dbReference type="ChEBI" id="CHEBI:61717"/>
        <label>1</label>
    </ligand>
</feature>
<evidence type="ECO:0000256" key="6">
    <source>
        <dbReference type="PIRSR" id="PIRSR602322-1"/>
    </source>
</evidence>
<evidence type="ECO:0000256" key="5">
    <source>
        <dbReference type="ARBA" id="ARBA00023004"/>
    </source>
</evidence>
<feature type="binding site" description="axial binding residue" evidence="6">
    <location>
        <position position="131"/>
    </location>
    <ligand>
        <name>heme c</name>
        <dbReference type="ChEBI" id="CHEBI:61717"/>
        <label>1</label>
    </ligand>
    <ligandPart>
        <name>Fe</name>
        <dbReference type="ChEBI" id="CHEBI:18248"/>
    </ligandPart>
</feature>
<feature type="binding site" description="axial binding residue" evidence="6">
    <location>
        <position position="135"/>
    </location>
    <ligand>
        <name>heme c</name>
        <dbReference type="ChEBI" id="CHEBI:61717"/>
        <label>1</label>
    </ligand>
    <ligandPart>
        <name>Fe</name>
        <dbReference type="ChEBI" id="CHEBI:18248"/>
    </ligandPart>
</feature>
<feature type="transmembrane region" description="Helical" evidence="7">
    <location>
        <begin position="7"/>
        <end position="30"/>
    </location>
</feature>
<dbReference type="SUPFAM" id="SSF48695">
    <property type="entry name" value="Multiheme cytochromes"/>
    <property type="match status" value="1"/>
</dbReference>
<feature type="binding site" description="axial binding residue" evidence="6">
    <location>
        <position position="115"/>
    </location>
    <ligand>
        <name>heme c</name>
        <dbReference type="ChEBI" id="CHEBI:61717"/>
        <label>1</label>
    </ligand>
    <ligandPart>
        <name>Fe</name>
        <dbReference type="ChEBI" id="CHEBI:18248"/>
    </ligandPart>
</feature>
<dbReference type="Pfam" id="PF02085">
    <property type="entry name" value="Cytochrom_CIII"/>
    <property type="match status" value="1"/>
</dbReference>
<dbReference type="RefSeq" id="WP_092236488.1">
    <property type="nucleotide sequence ID" value="NZ_FNLL01000010.1"/>
</dbReference>